<organism evidence="1 2">
    <name type="scientific">Smittium culicis</name>
    <dbReference type="NCBI Taxonomy" id="133412"/>
    <lineage>
        <taxon>Eukaryota</taxon>
        <taxon>Fungi</taxon>
        <taxon>Fungi incertae sedis</taxon>
        <taxon>Zoopagomycota</taxon>
        <taxon>Kickxellomycotina</taxon>
        <taxon>Harpellomycetes</taxon>
        <taxon>Harpellales</taxon>
        <taxon>Legeriomycetaceae</taxon>
        <taxon>Smittium</taxon>
    </lineage>
</organism>
<dbReference type="AlphaFoldDB" id="A0A1R1X004"/>
<dbReference type="EMBL" id="LSSM01007525">
    <property type="protein sequence ID" value="OMJ07948.1"/>
    <property type="molecule type" value="Genomic_DNA"/>
</dbReference>
<protein>
    <submittedName>
        <fullName evidence="1">Uncharacterized protein</fullName>
    </submittedName>
</protein>
<name>A0A1R1X004_9FUNG</name>
<sequence length="185" mass="21506">MFFLYLQNTLFSERNRFEKIDENQDLKSNYGSETVYFYEGKDDRFKLHSGSEQTSNDSKSYSRRLNGSFYNRFEKRSPSVSTKKGSYLKNDISGTNEDHKLGFNINRNETNSFLYSHSGKNSNVNATTNSSIYTMSNKLEPPASILPYWGDVTDIDERSNRDSYKKICYSESNTEILKPLSYKWG</sequence>
<reference evidence="2" key="1">
    <citation type="submission" date="2017-01" db="EMBL/GenBank/DDBJ databases">
        <authorList>
            <person name="Wang Y."/>
            <person name="White M."/>
            <person name="Kvist S."/>
            <person name="Moncalvo J.-M."/>
        </authorList>
    </citation>
    <scope>NUCLEOTIDE SEQUENCE [LARGE SCALE GENOMIC DNA]</scope>
    <source>
        <strain evidence="2">ID-206-W2</strain>
    </source>
</reference>
<evidence type="ECO:0000313" key="2">
    <source>
        <dbReference type="Proteomes" id="UP000187429"/>
    </source>
</evidence>
<comment type="caution">
    <text evidence="1">The sequence shown here is derived from an EMBL/GenBank/DDBJ whole genome shotgun (WGS) entry which is preliminary data.</text>
</comment>
<evidence type="ECO:0000313" key="1">
    <source>
        <dbReference type="EMBL" id="OMJ07948.1"/>
    </source>
</evidence>
<keyword evidence="2" id="KW-1185">Reference proteome</keyword>
<proteinExistence type="predicted"/>
<gene>
    <name evidence="1" type="ORF">AYI69_g11250</name>
</gene>
<accession>A0A1R1X004</accession>
<dbReference type="Proteomes" id="UP000187429">
    <property type="component" value="Unassembled WGS sequence"/>
</dbReference>